<feature type="domain" description="SpoVT-AbrB" evidence="2">
    <location>
        <begin position="5"/>
        <end position="50"/>
    </location>
</feature>
<dbReference type="SUPFAM" id="SSF89447">
    <property type="entry name" value="AbrB/MazE/MraZ-like"/>
    <property type="match status" value="1"/>
</dbReference>
<evidence type="ECO:0000313" key="3">
    <source>
        <dbReference type="EMBL" id="TNJ68195.1"/>
    </source>
</evidence>
<dbReference type="InterPro" id="IPR052731">
    <property type="entry name" value="B_subtilis_Trans_State_Reg"/>
</dbReference>
<dbReference type="PROSITE" id="PS51740">
    <property type="entry name" value="SPOVT_ABRB"/>
    <property type="match status" value="1"/>
</dbReference>
<accession>A0A5C4TGU6</accession>
<keyword evidence="4" id="KW-1185">Reference proteome</keyword>
<sequence length="83" mass="9235">MKATGIVRQMDGLGRVVIPMELRKTLGIEEKDALEIFVDGDRIVLRKYQPGCIITGDTEDLISYGGKLFSRRAIQQLAREAGI</sequence>
<proteinExistence type="predicted"/>
<dbReference type="PANTHER" id="PTHR36432:SF4">
    <property type="entry name" value="TRANSITION STATE REGULATOR ABH-RELATED"/>
    <property type="match status" value="1"/>
</dbReference>
<dbReference type="EMBL" id="VDCQ01000001">
    <property type="protein sequence ID" value="TNJ68195.1"/>
    <property type="molecule type" value="Genomic_DNA"/>
</dbReference>
<dbReference type="PANTHER" id="PTHR36432">
    <property type="match status" value="1"/>
</dbReference>
<dbReference type="GO" id="GO:0003677">
    <property type="term" value="F:DNA binding"/>
    <property type="evidence" value="ECO:0007669"/>
    <property type="project" value="UniProtKB-UniRule"/>
</dbReference>
<protein>
    <submittedName>
        <fullName evidence="3">AbrB/MazE/SpoVT family DNA-binding domain-containing protein</fullName>
    </submittedName>
</protein>
<dbReference type="NCBIfam" id="TIGR01439">
    <property type="entry name" value="lp_hng_hel_AbrB"/>
    <property type="match status" value="1"/>
</dbReference>
<gene>
    <name evidence="3" type="ORF">FE784_00580</name>
</gene>
<evidence type="ECO:0000256" key="1">
    <source>
        <dbReference type="PROSITE-ProRule" id="PRU01076"/>
    </source>
</evidence>
<dbReference type="OrthoDB" id="9782993at2"/>
<organism evidence="3 4">
    <name type="scientific">Paenibacillus hemerocallicola</name>
    <dbReference type="NCBI Taxonomy" id="1172614"/>
    <lineage>
        <taxon>Bacteria</taxon>
        <taxon>Bacillati</taxon>
        <taxon>Bacillota</taxon>
        <taxon>Bacilli</taxon>
        <taxon>Bacillales</taxon>
        <taxon>Paenibacillaceae</taxon>
        <taxon>Paenibacillus</taxon>
    </lineage>
</organism>
<evidence type="ECO:0000259" key="2">
    <source>
        <dbReference type="PROSITE" id="PS51740"/>
    </source>
</evidence>
<dbReference type="InterPro" id="IPR037914">
    <property type="entry name" value="SpoVT-AbrB_sf"/>
</dbReference>
<dbReference type="Proteomes" id="UP000307943">
    <property type="component" value="Unassembled WGS sequence"/>
</dbReference>
<dbReference type="SMART" id="SM00966">
    <property type="entry name" value="SpoVT_AbrB"/>
    <property type="match status" value="1"/>
</dbReference>
<dbReference type="InterPro" id="IPR007159">
    <property type="entry name" value="SpoVT-AbrB_dom"/>
</dbReference>
<dbReference type="RefSeq" id="WP_139600172.1">
    <property type="nucleotide sequence ID" value="NZ_VDCQ01000001.1"/>
</dbReference>
<dbReference type="Pfam" id="PF04014">
    <property type="entry name" value="MazE_antitoxin"/>
    <property type="match status" value="1"/>
</dbReference>
<keyword evidence="1 3" id="KW-0238">DNA-binding</keyword>
<evidence type="ECO:0000313" key="4">
    <source>
        <dbReference type="Proteomes" id="UP000307943"/>
    </source>
</evidence>
<dbReference type="Gene3D" id="2.10.260.10">
    <property type="match status" value="1"/>
</dbReference>
<dbReference type="AlphaFoldDB" id="A0A5C4TGU6"/>
<comment type="caution">
    <text evidence="3">The sequence shown here is derived from an EMBL/GenBank/DDBJ whole genome shotgun (WGS) entry which is preliminary data.</text>
</comment>
<name>A0A5C4TGU6_9BACL</name>
<reference evidence="3 4" key="1">
    <citation type="submission" date="2019-05" db="EMBL/GenBank/DDBJ databases">
        <title>We sequenced the genome of Paenibacillus hemerocallicola KCTC 33185 for further insight into its adaptation and study the phylogeny of Paenibacillus.</title>
        <authorList>
            <person name="Narsing Rao M.P."/>
        </authorList>
    </citation>
    <scope>NUCLEOTIDE SEQUENCE [LARGE SCALE GENOMIC DNA]</scope>
    <source>
        <strain evidence="3 4">KCTC 33185</strain>
    </source>
</reference>